<protein>
    <submittedName>
        <fullName evidence="10">YVTN family beta-propeller protein</fullName>
    </submittedName>
</protein>
<sequence>MTRPAAPRPVPRLRPVGGLLMLVFALMLAACNEEGAAPAGAVQSGGLRRAQAVDPARWVAVPAPADPLMDNLTIPADAPTRGLWSPVQSWPLNGLHAAVLPDGKVLSFGTTPDGNTQNGRYFDLWNPALGLGAASHQTRFRADQPDSFCGAATYLPDGRLLITGGNGSVSSALYATAGDTVTPLSGNLADERWYATMLTLPDGRPLVVGGMAPYSEGMQDNPDQAIVQGLASMTPEVLESNGWRSLFGASSREAFGPDYLRASYPRAWVMPGGKVFGLSAERMWSLDPAGNGAITVHGAFKTAPSTTTRPNVGATNSAVMHDIGRVLVVGGNGSFNGDGLPASSQATLIDLRSGTPVLTEQPAMSLPRRYPNTVVLPDGRVLVTGGSQLGNSNGASAVYAAELWNPATGSWITGASAAVFRGYHSFSVLLPDGAVLSTGGGTPGPVTNLNAEIYYPPQLFRSVGGVAQLAPRPVMSAISGLSQAHGAVMQIDMSSAAPVARLVLLGLGVGTHSFNAGQRRVPLEFSQDTIRLTTTLPGPDIAPPGYYQVVAIDAAGVPSRGTIIAIGQGVSAPPVTTTPYAPPDLSASISAPIIAAGGTASYTVPAVAGTSYSWSFGDGSAATAFSATPSVTHAYAAPGLYTVTLTARTAAGATSTRTLVQAVATAATARAPTRSSPILLEPRSGAAARLWVVNPDAGTVAVLDTATRTRLAEIAVGASPRSVALAPDGRIWVVAKAAASIAVIDPATLKVVSRIALPRGSQPHGLAFAPGGTSAFVVLEGSGRLLRLDAGSGAQQASLAVGSQARQVAVSADGATVLVSRFITPPLPGESTAVVSPGSAGAEVLAVQAATMTLRQTVVLRHSDRTDTEIQGSGIPNYLGAAAISPDGRSAWVPSKQDNVRRGLLRSGQNLDFQNTVRAISSRIDLTTLAEDAPRRIDHDNSSVATAAAFHPSGVYLFVALETSRQVAVINALGGGELMRIEVGRAPQGLAVSADGRTLHVQNFMDRSVSMIDLSPLVLTGELRTAVLATPSSVSAEPLPAQVLLGKQLFHDARDPRLARDAYMSCAACHADGGGDGRVWDLSGFGEGLRNTIALRGRAALGHGFLHWSANFDELQDFEGQIRTLAGGTGLMTDAQFGTGTRSAPLGDRKTGVSADLDALAAYVASLDRFDPSPWRAADATLAGRAVAGRLVFDRARCASCHAAERMTDSRDAGTLRNIGTLRTTSGKRLGGTLAGIDVPTLRDVWATAPYLHDGSAATLQAAVQAHAGVALSTTDLDDLAEYLRQIGSDESSASGAWSLDEGSGTTAADRSGLNRPLTLRGATWTPGWSGSGAQFNGSSAWASAPGPVLDTAGSFSVSAWVRLDSLTGWRTFVNQDGANVSGFWLQYSEALGRRFSLTMHDVDSTSSTAYRAVSTTVPVVGRWYHVTGVRDRAAGTLKLYVDGRLEATTAYAGGWASNGTLNLGRGRWGAPNDWFAGAIDEVRVQGGALTDAEAGELYLRGARATGWALDEAQGTRAADSAGGSRALTLGGSTAWAPGRSGAALQFDGSGAAASTAGPVLDTAGSFSVSAWVRLDSLTGWRTFVNQDGANVSGFWLQYSEALGRRFSLTMHDVDSTSSTAYRAVSTTVPAVGQWYHVVGVRDRAAGTLKLYVDGRLEATTAYAGGWASNGTFNLGRGRWGAPNDGFAGTVDGVQAFGVALGDAQVAALRARAGAVLAAAGGL</sequence>
<proteinExistence type="predicted"/>
<dbReference type="InterPro" id="IPR000601">
    <property type="entry name" value="PKD_dom"/>
</dbReference>
<dbReference type="Pfam" id="PF07250">
    <property type="entry name" value="Glyoxal_oxid_N"/>
    <property type="match status" value="1"/>
</dbReference>
<evidence type="ECO:0000256" key="5">
    <source>
        <dbReference type="ARBA" id="ARBA00023157"/>
    </source>
</evidence>
<evidence type="ECO:0000256" key="4">
    <source>
        <dbReference type="ARBA" id="ARBA00023004"/>
    </source>
</evidence>
<dbReference type="InterPro" id="IPR009880">
    <property type="entry name" value="Glyoxal_oxidase_N"/>
</dbReference>
<dbReference type="EMBL" id="JABSNM010000034">
    <property type="protein sequence ID" value="NRT58595.1"/>
    <property type="molecule type" value="Genomic_DNA"/>
</dbReference>
<evidence type="ECO:0000313" key="10">
    <source>
        <dbReference type="EMBL" id="NRT58595.1"/>
    </source>
</evidence>
<organism evidence="10 11">
    <name type="scientific">Sphaerotilus uruguayifluvii</name>
    <dbReference type="NCBI Taxonomy" id="2735897"/>
    <lineage>
        <taxon>Bacteria</taxon>
        <taxon>Pseudomonadati</taxon>
        <taxon>Pseudomonadota</taxon>
        <taxon>Betaproteobacteria</taxon>
        <taxon>Burkholderiales</taxon>
        <taxon>Sphaerotilaceae</taxon>
        <taxon>Sphaerotilus</taxon>
    </lineage>
</organism>
<feature type="domain" description="Cytochrome c" evidence="9">
    <location>
        <begin position="1041"/>
        <end position="1168"/>
    </location>
</feature>
<evidence type="ECO:0000256" key="3">
    <source>
        <dbReference type="ARBA" id="ARBA00022729"/>
    </source>
</evidence>
<dbReference type="InterPro" id="IPR036909">
    <property type="entry name" value="Cyt_c-like_dom_sf"/>
</dbReference>
<feature type="region of interest" description="Disordered" evidence="7">
    <location>
        <begin position="1293"/>
        <end position="1314"/>
    </location>
</feature>
<gene>
    <name evidence="10" type="ORF">HNQ01_004364</name>
</gene>
<dbReference type="SUPFAM" id="SSF46626">
    <property type="entry name" value="Cytochrome c"/>
    <property type="match status" value="2"/>
</dbReference>
<accession>A0ABX2GAL9</accession>
<dbReference type="PANTHER" id="PTHR32208">
    <property type="entry name" value="SECRETED PROTEIN-RELATED"/>
    <property type="match status" value="1"/>
</dbReference>
<reference evidence="10 11" key="1">
    <citation type="submission" date="2020-05" db="EMBL/GenBank/DDBJ databases">
        <title>Genomic Encyclopedia of Type Strains, Phase IV (KMG-V): Genome sequencing to study the core and pangenomes of soil and plant-associated prokaryotes.</title>
        <authorList>
            <person name="Whitman W."/>
        </authorList>
    </citation>
    <scope>NUCLEOTIDE SEQUENCE [LARGE SCALE GENOMIC DNA]</scope>
    <source>
        <strain evidence="10 11">C29</strain>
    </source>
</reference>
<dbReference type="Proteomes" id="UP001516061">
    <property type="component" value="Unassembled WGS sequence"/>
</dbReference>
<feature type="domain" description="PKD" evidence="8">
    <location>
        <begin position="610"/>
        <end position="668"/>
    </location>
</feature>
<dbReference type="SUPFAM" id="SSF49899">
    <property type="entry name" value="Concanavalin A-like lectins/glucanases"/>
    <property type="match status" value="2"/>
</dbReference>
<dbReference type="Pfam" id="PF00801">
    <property type="entry name" value="PKD"/>
    <property type="match status" value="1"/>
</dbReference>
<evidence type="ECO:0000256" key="1">
    <source>
        <dbReference type="ARBA" id="ARBA00022617"/>
    </source>
</evidence>
<dbReference type="Gene3D" id="2.60.120.200">
    <property type="match status" value="2"/>
</dbReference>
<feature type="domain" description="Cytochrome c" evidence="9">
    <location>
        <begin position="1184"/>
        <end position="1288"/>
    </location>
</feature>
<keyword evidence="1 6" id="KW-0349">Heme</keyword>
<dbReference type="CDD" id="cd02851">
    <property type="entry name" value="E_set_GO_C"/>
    <property type="match status" value="1"/>
</dbReference>
<evidence type="ECO:0000259" key="8">
    <source>
        <dbReference type="PROSITE" id="PS50093"/>
    </source>
</evidence>
<dbReference type="Gene3D" id="2.130.10.10">
    <property type="entry name" value="YVTN repeat-like/Quinoprotein amine dehydrogenase"/>
    <property type="match status" value="2"/>
</dbReference>
<keyword evidence="3" id="KW-0732">Signal</keyword>
<dbReference type="Gene3D" id="1.10.760.10">
    <property type="entry name" value="Cytochrome c-like domain"/>
    <property type="match status" value="2"/>
</dbReference>
<dbReference type="InterPro" id="IPR014756">
    <property type="entry name" value="Ig_E-set"/>
</dbReference>
<evidence type="ECO:0000256" key="7">
    <source>
        <dbReference type="SAM" id="MobiDB-lite"/>
    </source>
</evidence>
<keyword evidence="4 6" id="KW-0408">Iron</keyword>
<dbReference type="SUPFAM" id="SSF81296">
    <property type="entry name" value="E set domains"/>
    <property type="match status" value="1"/>
</dbReference>
<dbReference type="InterPro" id="IPR011964">
    <property type="entry name" value="YVTN_b-propeller_repeat"/>
</dbReference>
<dbReference type="SUPFAM" id="SSF50965">
    <property type="entry name" value="Galactose oxidase, central domain"/>
    <property type="match status" value="1"/>
</dbReference>
<name>A0ABX2GAL9_9BURK</name>
<dbReference type="InterPro" id="IPR006558">
    <property type="entry name" value="LamG-like"/>
</dbReference>
<dbReference type="InterPro" id="IPR035986">
    <property type="entry name" value="PKD_dom_sf"/>
</dbReference>
<dbReference type="RefSeq" id="WP_173807606.1">
    <property type="nucleotide sequence ID" value="NZ_JABSNM010000034.1"/>
</dbReference>
<keyword evidence="11" id="KW-1185">Reference proteome</keyword>
<dbReference type="PROSITE" id="PS51007">
    <property type="entry name" value="CYTC"/>
    <property type="match status" value="2"/>
</dbReference>
<dbReference type="InterPro" id="IPR037293">
    <property type="entry name" value="Gal_Oxidase_central_sf"/>
</dbReference>
<dbReference type="Gene3D" id="2.60.40.10">
    <property type="entry name" value="Immunoglobulins"/>
    <property type="match status" value="2"/>
</dbReference>
<dbReference type="SMART" id="SM00560">
    <property type="entry name" value="LamGL"/>
    <property type="match status" value="2"/>
</dbReference>
<dbReference type="Pfam" id="PF21419">
    <property type="entry name" value="RoxA-like_Cyt-c"/>
    <property type="match status" value="1"/>
</dbReference>
<dbReference type="SMART" id="SM00089">
    <property type="entry name" value="PKD"/>
    <property type="match status" value="1"/>
</dbReference>
<dbReference type="InterPro" id="IPR013783">
    <property type="entry name" value="Ig-like_fold"/>
</dbReference>
<dbReference type="PROSITE" id="PS51257">
    <property type="entry name" value="PROKAR_LIPOPROTEIN"/>
    <property type="match status" value="1"/>
</dbReference>
<dbReference type="CDD" id="cd00146">
    <property type="entry name" value="PKD"/>
    <property type="match status" value="1"/>
</dbReference>
<dbReference type="InterPro" id="IPR022409">
    <property type="entry name" value="PKD/Chitinase_dom"/>
</dbReference>
<evidence type="ECO:0000256" key="6">
    <source>
        <dbReference type="PROSITE-ProRule" id="PRU00433"/>
    </source>
</evidence>
<dbReference type="PANTHER" id="PTHR32208:SF21">
    <property type="entry name" value="LOW QUALITY PROTEIN: ALDEHYDE OXIDASE GLOX-LIKE"/>
    <property type="match status" value="1"/>
</dbReference>
<dbReference type="PROSITE" id="PS50093">
    <property type="entry name" value="PKD"/>
    <property type="match status" value="1"/>
</dbReference>
<keyword evidence="2 6" id="KW-0479">Metal-binding</keyword>
<evidence type="ECO:0000259" key="9">
    <source>
        <dbReference type="PROSITE" id="PS51007"/>
    </source>
</evidence>
<evidence type="ECO:0000256" key="2">
    <source>
        <dbReference type="ARBA" id="ARBA00022723"/>
    </source>
</evidence>
<dbReference type="InterPro" id="IPR011045">
    <property type="entry name" value="N2O_reductase_N"/>
</dbReference>
<comment type="caution">
    <text evidence="10">The sequence shown here is derived from an EMBL/GenBank/DDBJ whole genome shotgun (WGS) entry which is preliminary data.</text>
</comment>
<dbReference type="Pfam" id="PF09118">
    <property type="entry name" value="GO-like_E_set"/>
    <property type="match status" value="1"/>
</dbReference>
<dbReference type="InterPro" id="IPR015202">
    <property type="entry name" value="GO-like_E_set"/>
</dbReference>
<dbReference type="SUPFAM" id="SSF49299">
    <property type="entry name" value="PKD domain"/>
    <property type="match status" value="1"/>
</dbReference>
<dbReference type="InterPro" id="IPR011043">
    <property type="entry name" value="Gal_Oxase/kelch_b-propeller"/>
</dbReference>
<dbReference type="SUPFAM" id="SSF50974">
    <property type="entry name" value="Nitrous oxide reductase, N-terminal domain"/>
    <property type="match status" value="1"/>
</dbReference>
<dbReference type="Pfam" id="PF13385">
    <property type="entry name" value="Laminin_G_3"/>
    <property type="match status" value="2"/>
</dbReference>
<dbReference type="InterPro" id="IPR015943">
    <property type="entry name" value="WD40/YVTN_repeat-like_dom_sf"/>
</dbReference>
<dbReference type="InterPro" id="IPR009056">
    <property type="entry name" value="Cyt_c-like_dom"/>
</dbReference>
<dbReference type="NCBIfam" id="TIGR02276">
    <property type="entry name" value="beta_rpt_yvtn"/>
    <property type="match status" value="1"/>
</dbReference>
<dbReference type="InterPro" id="IPR013320">
    <property type="entry name" value="ConA-like_dom_sf"/>
</dbReference>
<keyword evidence="5" id="KW-1015">Disulfide bond</keyword>
<dbReference type="Gene3D" id="2.130.10.80">
    <property type="entry name" value="Galactose oxidase/kelch, beta-propeller"/>
    <property type="match status" value="1"/>
</dbReference>
<evidence type="ECO:0000313" key="11">
    <source>
        <dbReference type="Proteomes" id="UP001516061"/>
    </source>
</evidence>